<dbReference type="InterPro" id="IPR003607">
    <property type="entry name" value="HD/PDEase_dom"/>
</dbReference>
<dbReference type="RefSeq" id="WP_069643427.1">
    <property type="nucleotide sequence ID" value="NZ_MIJE01000030.1"/>
</dbReference>
<dbReference type="SUPFAM" id="SSF109604">
    <property type="entry name" value="HD-domain/PDEase-like"/>
    <property type="match status" value="1"/>
</dbReference>
<dbReference type="InterPro" id="IPR050135">
    <property type="entry name" value="dGTPase-like"/>
</dbReference>
<keyword evidence="3" id="KW-1185">Reference proteome</keyword>
<dbReference type="AlphaFoldDB" id="A0A1E5G1R1"/>
<dbReference type="Pfam" id="PF19276">
    <property type="entry name" value="HD_assoc_2"/>
    <property type="match status" value="1"/>
</dbReference>
<dbReference type="GO" id="GO:0006203">
    <property type="term" value="P:dGTP catabolic process"/>
    <property type="evidence" value="ECO:0007669"/>
    <property type="project" value="TreeGrafter"/>
</dbReference>
<gene>
    <name evidence="2" type="ORF">BHF68_07230</name>
</gene>
<protein>
    <submittedName>
        <fullName evidence="2">Phosphohydrolase</fullName>
    </submittedName>
</protein>
<organism evidence="2 3">
    <name type="scientific">Desulfuribacillus alkaliarsenatis</name>
    <dbReference type="NCBI Taxonomy" id="766136"/>
    <lineage>
        <taxon>Bacteria</taxon>
        <taxon>Bacillati</taxon>
        <taxon>Bacillota</taxon>
        <taxon>Desulfuribacillia</taxon>
        <taxon>Desulfuribacillales</taxon>
        <taxon>Desulfuribacillaceae</taxon>
        <taxon>Desulfuribacillus</taxon>
    </lineage>
</organism>
<keyword evidence="2" id="KW-0378">Hydrolase</keyword>
<dbReference type="InterPro" id="IPR045509">
    <property type="entry name" value="HD_assoc_2"/>
</dbReference>
<dbReference type="PANTHER" id="PTHR11373:SF4">
    <property type="entry name" value="DEOXYNUCLEOSIDE TRIPHOSPHATE TRIPHOSPHOHYDROLASE SAMHD1"/>
    <property type="match status" value="1"/>
</dbReference>
<reference evidence="2 3" key="1">
    <citation type="submission" date="2016-09" db="EMBL/GenBank/DDBJ databases">
        <title>Draft genome sequence for the type strain of Desulfuribacillus alkaliarsenatis AHT28, an obligately anaerobic, sulfidogenic bacterium isolated from Russian soda lake sediments.</title>
        <authorList>
            <person name="Abin C.A."/>
            <person name="Hollibaugh J.T."/>
        </authorList>
    </citation>
    <scope>NUCLEOTIDE SEQUENCE [LARGE SCALE GENOMIC DNA]</scope>
    <source>
        <strain evidence="2 3">AHT28</strain>
    </source>
</reference>
<dbReference type="EMBL" id="MIJE01000030">
    <property type="protein sequence ID" value="OEF96844.1"/>
    <property type="molecule type" value="Genomic_DNA"/>
</dbReference>
<accession>A0A1E5G1R1</accession>
<feature type="domain" description="HD/PDEase" evidence="1">
    <location>
        <begin position="52"/>
        <end position="192"/>
    </location>
</feature>
<dbReference type="OrthoDB" id="9803619at2"/>
<comment type="caution">
    <text evidence="2">The sequence shown here is derived from an EMBL/GenBank/DDBJ whole genome shotgun (WGS) entry which is preliminary data.</text>
</comment>
<evidence type="ECO:0000313" key="3">
    <source>
        <dbReference type="Proteomes" id="UP000094296"/>
    </source>
</evidence>
<dbReference type="GO" id="GO:0008832">
    <property type="term" value="F:dGTPase activity"/>
    <property type="evidence" value="ECO:0007669"/>
    <property type="project" value="TreeGrafter"/>
</dbReference>
<evidence type="ECO:0000259" key="1">
    <source>
        <dbReference type="SMART" id="SM00471"/>
    </source>
</evidence>
<evidence type="ECO:0000313" key="2">
    <source>
        <dbReference type="EMBL" id="OEF96844.1"/>
    </source>
</evidence>
<dbReference type="STRING" id="766136.BHF68_07230"/>
<dbReference type="CDD" id="cd00077">
    <property type="entry name" value="HDc"/>
    <property type="match status" value="1"/>
</dbReference>
<sequence length="447" mass="52111">MKAFRDPVHNLIRFDKDSQIERMILDIIDSKEFQRLRHIRQLGFSFFTYPGAEHTRFAHSLGATHLMKRFIEQIERTKNKHVNVTIDEITDQRALALCAAILHDIGHGPFSHALEKMITVDKVNHEKWSVQIIKGNTEVNQILESYKSGFANEVAEVIERTHNSRAIVKLLSSQLDTDRIDYLLRDSMLTGAGYGTFDLEWLIHVLRIGKVGDHIEVGLDLEKGLNIAEDFVMARYYMYQNVYFHKTTRCAEQFAMKIFARVQQLRASGYFIEMPYELEKLLSAKDLQEVLQLYPYYLGLTDFKVWYYIDKWCNSDDLVLSGLCKQLLGRDLYKEFVTKEGFDSYKSIINLANLYEKEHGIPVEYILLEDDSHSSAYKDNYISSKAKQDEGQEAEATEQIFLFDKSGEAAELSQVSRIINEIRNNKIRFKRVFVPKDFRNLYIKKYG</sequence>
<dbReference type="Proteomes" id="UP000094296">
    <property type="component" value="Unassembled WGS sequence"/>
</dbReference>
<dbReference type="Gene3D" id="1.10.3210.10">
    <property type="entry name" value="Hypothetical protein af1432"/>
    <property type="match status" value="1"/>
</dbReference>
<dbReference type="Pfam" id="PF01966">
    <property type="entry name" value="HD"/>
    <property type="match status" value="1"/>
</dbReference>
<name>A0A1E5G1R1_9FIRM</name>
<proteinExistence type="predicted"/>
<dbReference type="SMART" id="SM00471">
    <property type="entry name" value="HDc"/>
    <property type="match status" value="1"/>
</dbReference>
<dbReference type="PANTHER" id="PTHR11373">
    <property type="entry name" value="DEOXYNUCLEOSIDE TRIPHOSPHATE TRIPHOSPHOHYDROLASE"/>
    <property type="match status" value="1"/>
</dbReference>
<dbReference type="InterPro" id="IPR006674">
    <property type="entry name" value="HD_domain"/>
</dbReference>